<accession>A0A183ETY6</accession>
<evidence type="ECO:0000313" key="3">
    <source>
        <dbReference type="Proteomes" id="UP000271098"/>
    </source>
</evidence>
<keyword evidence="3" id="KW-1185">Reference proteome</keyword>
<dbReference type="Proteomes" id="UP000271098">
    <property type="component" value="Unassembled WGS sequence"/>
</dbReference>
<gene>
    <name evidence="2" type="ORF">GPUH_LOCUS24427</name>
</gene>
<proteinExistence type="predicted"/>
<sequence length="105" mass="11370">MIHLKKSAIELKDGSSSGGNRHKYKHFCVKTREEADKRTSVRMGLVYTIEAISPTSSDARIPVVLIHGFAGGVGLWAANIDAVAKRRIAYCFDLLGDFCTAATSA</sequence>
<dbReference type="InterPro" id="IPR029058">
    <property type="entry name" value="AB_hydrolase_fold"/>
</dbReference>
<dbReference type="SUPFAM" id="SSF53474">
    <property type="entry name" value="alpha/beta-Hydrolases"/>
    <property type="match status" value="1"/>
</dbReference>
<dbReference type="OrthoDB" id="7457040at2759"/>
<protein>
    <submittedName>
        <fullName evidence="4">AB hydrolase-1 domain-containing protein</fullName>
    </submittedName>
</protein>
<reference evidence="2 3" key="2">
    <citation type="submission" date="2018-11" db="EMBL/GenBank/DDBJ databases">
        <authorList>
            <consortium name="Pathogen Informatics"/>
        </authorList>
    </citation>
    <scope>NUCLEOTIDE SEQUENCE [LARGE SCALE GENOMIC DNA]</scope>
</reference>
<evidence type="ECO:0000313" key="2">
    <source>
        <dbReference type="EMBL" id="VDN42822.1"/>
    </source>
</evidence>
<name>A0A183ETY6_9BILA</name>
<dbReference type="Gene3D" id="3.40.50.1820">
    <property type="entry name" value="alpha/beta hydrolase"/>
    <property type="match status" value="1"/>
</dbReference>
<evidence type="ECO:0000256" key="1">
    <source>
        <dbReference type="SAM" id="MobiDB-lite"/>
    </source>
</evidence>
<reference evidence="4" key="1">
    <citation type="submission" date="2016-06" db="UniProtKB">
        <authorList>
            <consortium name="WormBaseParasite"/>
        </authorList>
    </citation>
    <scope>IDENTIFICATION</scope>
</reference>
<organism evidence="4">
    <name type="scientific">Gongylonema pulchrum</name>
    <dbReference type="NCBI Taxonomy" id="637853"/>
    <lineage>
        <taxon>Eukaryota</taxon>
        <taxon>Metazoa</taxon>
        <taxon>Ecdysozoa</taxon>
        <taxon>Nematoda</taxon>
        <taxon>Chromadorea</taxon>
        <taxon>Rhabditida</taxon>
        <taxon>Spirurina</taxon>
        <taxon>Spiruromorpha</taxon>
        <taxon>Spiruroidea</taxon>
        <taxon>Gongylonematidae</taxon>
        <taxon>Gongylonema</taxon>
    </lineage>
</organism>
<evidence type="ECO:0000313" key="4">
    <source>
        <dbReference type="WBParaSite" id="GPUH_0002445701-mRNA-1"/>
    </source>
</evidence>
<dbReference type="WBParaSite" id="GPUH_0002445701-mRNA-1">
    <property type="protein sequence ID" value="GPUH_0002445701-mRNA-1"/>
    <property type="gene ID" value="GPUH_0002445701"/>
</dbReference>
<feature type="region of interest" description="Disordered" evidence="1">
    <location>
        <begin position="1"/>
        <end position="21"/>
    </location>
</feature>
<dbReference type="AlphaFoldDB" id="A0A183ETY6"/>
<dbReference type="EMBL" id="UYRT01101114">
    <property type="protein sequence ID" value="VDN42822.1"/>
    <property type="molecule type" value="Genomic_DNA"/>
</dbReference>